<dbReference type="GO" id="GO:0008528">
    <property type="term" value="F:G protein-coupled peptide receptor activity"/>
    <property type="evidence" value="ECO:0007669"/>
    <property type="project" value="TreeGrafter"/>
</dbReference>
<dbReference type="GO" id="GO:0007189">
    <property type="term" value="P:adenylate cyclase-activating G protein-coupled receptor signaling pathway"/>
    <property type="evidence" value="ECO:0007669"/>
    <property type="project" value="TreeGrafter"/>
</dbReference>
<evidence type="ECO:0000256" key="1">
    <source>
        <dbReference type="ARBA" id="ARBA00004370"/>
    </source>
</evidence>
<dbReference type="GO" id="GO:0004963">
    <property type="term" value="F:follicle-stimulating hormone receptor activity"/>
    <property type="evidence" value="ECO:0007669"/>
    <property type="project" value="TreeGrafter"/>
</dbReference>
<keyword evidence="3 5" id="KW-1133">Transmembrane helix</keyword>
<dbReference type="GeneTree" id="ENSGT00940000158952"/>
<feature type="transmembrane region" description="Helical" evidence="5">
    <location>
        <begin position="65"/>
        <end position="88"/>
    </location>
</feature>
<dbReference type="InterPro" id="IPR017452">
    <property type="entry name" value="GPCR_Rhodpsn_7TM"/>
</dbReference>
<dbReference type="GO" id="GO:0008584">
    <property type="term" value="P:male gonad development"/>
    <property type="evidence" value="ECO:0007669"/>
    <property type="project" value="TreeGrafter"/>
</dbReference>
<sequence length="176" mass="20055">MLKPLFIAEFRDEQSWSKSFKPAAQIEREAPYLTWVMCGVLDISQTAVSTLPENMLHGLKLLRRMAVLIFTDFLCMAPISFFAILAAFKLPLITLSHAKVLLVFFYPINSCANPFLYAFFTTTFKRDFFILASRFGCFKARAQMCRTEMSSPQIRVLYTTHKTTDATRNPQPSGAT</sequence>
<dbReference type="PANTHER" id="PTHR24372:SF5">
    <property type="entry name" value="FOLLICLE-STIMULATING HORMONE RECEPTOR"/>
    <property type="match status" value="1"/>
</dbReference>
<accession>A0A8C9VES3</accession>
<dbReference type="Ensembl" id="ENSSFOT00015059970.1">
    <property type="protein sequence ID" value="ENSSFOP00015049529.1"/>
    <property type="gene ID" value="ENSSFOG00015031167.1"/>
</dbReference>
<evidence type="ECO:0000256" key="4">
    <source>
        <dbReference type="ARBA" id="ARBA00023136"/>
    </source>
</evidence>
<feature type="domain" description="G-protein coupled receptors family 1 profile" evidence="6">
    <location>
        <begin position="1"/>
        <end position="117"/>
    </location>
</feature>
<evidence type="ECO:0000313" key="7">
    <source>
        <dbReference type="Ensembl" id="ENSSFOP00015049529.1"/>
    </source>
</evidence>
<dbReference type="Proteomes" id="UP000694397">
    <property type="component" value="Chromosome 3"/>
</dbReference>
<dbReference type="PROSITE" id="PS50262">
    <property type="entry name" value="G_PROTEIN_RECEP_F1_2"/>
    <property type="match status" value="1"/>
</dbReference>
<dbReference type="GO" id="GO:0009755">
    <property type="term" value="P:hormone-mediated signaling pathway"/>
    <property type="evidence" value="ECO:0007669"/>
    <property type="project" value="TreeGrafter"/>
</dbReference>
<keyword evidence="4 5" id="KW-0472">Membrane</keyword>
<keyword evidence="8" id="KW-1185">Reference proteome</keyword>
<reference evidence="7" key="2">
    <citation type="submission" date="2025-08" db="UniProtKB">
        <authorList>
            <consortium name="Ensembl"/>
        </authorList>
    </citation>
    <scope>IDENTIFICATION</scope>
</reference>
<protein>
    <recommendedName>
        <fullName evidence="6">G-protein coupled receptors family 1 profile domain-containing protein</fullName>
    </recommendedName>
</protein>
<dbReference type="Gene3D" id="1.20.1070.10">
    <property type="entry name" value="Rhodopsin 7-helix transmembrane proteins"/>
    <property type="match status" value="1"/>
</dbReference>
<evidence type="ECO:0000313" key="8">
    <source>
        <dbReference type="Proteomes" id="UP000694397"/>
    </source>
</evidence>
<feature type="transmembrane region" description="Helical" evidence="5">
    <location>
        <begin position="100"/>
        <end position="120"/>
    </location>
</feature>
<reference evidence="7 8" key="1">
    <citation type="submission" date="2019-04" db="EMBL/GenBank/DDBJ databases">
        <authorList>
            <consortium name="Wellcome Sanger Institute Data Sharing"/>
        </authorList>
    </citation>
    <scope>NUCLEOTIDE SEQUENCE [LARGE SCALE GENOMIC DNA]</scope>
</reference>
<dbReference type="PRINTS" id="PR00373">
    <property type="entry name" value="GLYCHORMONER"/>
</dbReference>
<dbReference type="InterPro" id="IPR002131">
    <property type="entry name" value="Gphrmn_rcpt_fam"/>
</dbReference>
<dbReference type="PANTHER" id="PTHR24372">
    <property type="entry name" value="GLYCOPROTEIN HORMONE RECEPTOR"/>
    <property type="match status" value="1"/>
</dbReference>
<evidence type="ECO:0000256" key="5">
    <source>
        <dbReference type="SAM" id="Phobius"/>
    </source>
</evidence>
<name>A0A8C9VES3_SCLFO</name>
<dbReference type="AlphaFoldDB" id="A0A8C9VES3"/>
<dbReference type="SUPFAM" id="SSF81321">
    <property type="entry name" value="Family A G protein-coupled receptor-like"/>
    <property type="match status" value="1"/>
</dbReference>
<proteinExistence type="predicted"/>
<evidence type="ECO:0000256" key="2">
    <source>
        <dbReference type="ARBA" id="ARBA00022692"/>
    </source>
</evidence>
<reference evidence="7" key="3">
    <citation type="submission" date="2025-09" db="UniProtKB">
        <authorList>
            <consortium name="Ensembl"/>
        </authorList>
    </citation>
    <scope>IDENTIFICATION</scope>
</reference>
<dbReference type="GO" id="GO:0005886">
    <property type="term" value="C:plasma membrane"/>
    <property type="evidence" value="ECO:0007669"/>
    <property type="project" value="TreeGrafter"/>
</dbReference>
<dbReference type="OrthoDB" id="5981530at2759"/>
<comment type="subcellular location">
    <subcellularLocation>
        <location evidence="1">Membrane</location>
    </subcellularLocation>
</comment>
<evidence type="ECO:0000256" key="3">
    <source>
        <dbReference type="ARBA" id="ARBA00022989"/>
    </source>
</evidence>
<organism evidence="7 8">
    <name type="scientific">Scleropages formosus</name>
    <name type="common">Asian bonytongue</name>
    <name type="synonym">Osteoglossum formosum</name>
    <dbReference type="NCBI Taxonomy" id="113540"/>
    <lineage>
        <taxon>Eukaryota</taxon>
        <taxon>Metazoa</taxon>
        <taxon>Chordata</taxon>
        <taxon>Craniata</taxon>
        <taxon>Vertebrata</taxon>
        <taxon>Euteleostomi</taxon>
        <taxon>Actinopterygii</taxon>
        <taxon>Neopterygii</taxon>
        <taxon>Teleostei</taxon>
        <taxon>Osteoglossocephala</taxon>
        <taxon>Osteoglossomorpha</taxon>
        <taxon>Osteoglossiformes</taxon>
        <taxon>Osteoglossidae</taxon>
        <taxon>Scleropages</taxon>
    </lineage>
</organism>
<evidence type="ECO:0000259" key="6">
    <source>
        <dbReference type="PROSITE" id="PS50262"/>
    </source>
</evidence>
<keyword evidence="2 5" id="KW-0812">Transmembrane</keyword>